<dbReference type="WBParaSite" id="RSKR_0000601500.1">
    <property type="protein sequence ID" value="RSKR_0000601500.1"/>
    <property type="gene ID" value="RSKR_0000601500"/>
</dbReference>
<sequence length="1385" mass="156343">MSADSSDDEGLNINRRKTRQVTPEPKEAPVRRSAKPNDVRKAQLEELKKSRMLGKSHRPDINAIDQPIYDEITEEEYVAQGYRDFLERAPGDMDGYGSEDDSEDEEEEKRRKAKKGRGKDGKNDKKKGPGAMDFYCKPAEKKQAVNDKKVLINADKLMAFLEEENLIEEDVVEEAVVVREVLSIAPSKQNPFKRPLIVDEETEERPAKSSKICVTPQKKVEKDRNINKKVADEVISLKAVEPIIKPSLPQMVPEEAMEVEAGDTPQDDFDYVGNSDELQSEFSSKLDVSIEQQPNVKGGTIKMFYSDAFEDPKRNATRAYLFGRLENGKSCAILLNNIQRQVYFVPKNIEGCDEVANKTSMQKEVLKYLSDRYKIKNAKTKFVNKKLAFEDEGLNGKEVNCLEVIYSGSMPKIDPTVQGGTFSKVFNSTTTALERILLECKLMGPSWLQISNVVEVERKISHCDVEYSVEMENICGIQNIPAPKFGSALRLYAFDFLTCQNSKKENEIVMISGMIKNEYSLQSPHINPATFKSVCFVTKPPGLALPFDFKAKMKVHKLVNVLEFQTEKQMLIAFLSSIFDNQPDVFVGHDISDKLMVLLKRMEKLAVPEWHQISKLKRSLTLSKFGFSKNALPEITAGRLILDSKQSATELSRCVSYELDDLMDMMFKETVNIDFVNSDISSHFKDSNELCCLIKRMAKLICCSLRIVDGLNALPLFAQITGIVGGIFSKTLMGGRAERNDYLLMHAFYSKGYLFPDKFQKVFTKKDGGETTEKKGSFTGGLVLEPKKGLYDQFILLLDFNSLYPSIIQEYNICFTTIPNCKDEPGDETNLPALPTDAVANGILPEEIRNLVNKRKEVKLKMKNYKNSEEVKKQLDIQQMGLKLTANSMYGCLGFYGSRFFAKSLAALVTFKGREILKATKELVEHKGHEVIYGDTDSIMVNSRSTSLVEAKKIAGDIIKIVNQNYKSLEIDLDGVYKRLLLLKKKKYAGLSVNPSNENDVKEELKGLDIVRRDWSLIAKETGKSIVGLILSDAERQVTIDKIHETLAELKNKMEANSLQIHQFEILKSLTKNPSDYADPKSQPHVQVAIRLNKLNNTKFRQGDVIKYVICLDGTDNPATQRAYAITELETNPELKLDLDYYYNQQILPIVIRLCEPLEETDAVRLGNALGVDTSKMKEKLKKEFVPSVEELGWNSKDAFDNCEGFTIECPNPACMDICVVREPVHLLNDKTSLTLSECEKCGESYLNNKGTIKNTLTALMNRHIHLNAKSLYVCDDQTCGAGSAYCSTKISGGLPVCLKCNNGSMKKAYTVGNLYKQQLFLATIFDLEWWLDENEEIAKEARETLNENGNYSAVKSFYQELLQMVNEYMKRNSYSNVDLGLLFA</sequence>
<evidence type="ECO:0000313" key="2">
    <source>
        <dbReference type="WBParaSite" id="RSKR_0000601500.1"/>
    </source>
</evidence>
<proteinExistence type="predicted"/>
<name>A0AC35TZ82_9BILA</name>
<protein>
    <submittedName>
        <fullName evidence="2">DNA polymerase</fullName>
    </submittedName>
</protein>
<accession>A0AC35TZ82</accession>
<organism evidence="1 2">
    <name type="scientific">Rhabditophanes sp. KR3021</name>
    <dbReference type="NCBI Taxonomy" id="114890"/>
    <lineage>
        <taxon>Eukaryota</taxon>
        <taxon>Metazoa</taxon>
        <taxon>Ecdysozoa</taxon>
        <taxon>Nematoda</taxon>
        <taxon>Chromadorea</taxon>
        <taxon>Rhabditida</taxon>
        <taxon>Tylenchina</taxon>
        <taxon>Panagrolaimomorpha</taxon>
        <taxon>Strongyloidoidea</taxon>
        <taxon>Alloionematidae</taxon>
        <taxon>Rhabditophanes</taxon>
    </lineage>
</organism>
<dbReference type="Proteomes" id="UP000095286">
    <property type="component" value="Unplaced"/>
</dbReference>
<evidence type="ECO:0000313" key="1">
    <source>
        <dbReference type="Proteomes" id="UP000095286"/>
    </source>
</evidence>
<reference evidence="2" key="1">
    <citation type="submission" date="2016-11" db="UniProtKB">
        <authorList>
            <consortium name="WormBaseParasite"/>
        </authorList>
    </citation>
    <scope>IDENTIFICATION</scope>
    <source>
        <strain evidence="2">KR3021</strain>
    </source>
</reference>